<dbReference type="Gene3D" id="3.40.50.300">
    <property type="entry name" value="P-loop containing nucleotide triphosphate hydrolases"/>
    <property type="match status" value="1"/>
</dbReference>
<dbReference type="Proteomes" id="UP001354931">
    <property type="component" value="Unassembled WGS sequence"/>
</dbReference>
<dbReference type="PANTHER" id="PTHR35807:SF1">
    <property type="entry name" value="TRANSCRIPTIONAL REGULATOR REDD"/>
    <property type="match status" value="1"/>
</dbReference>
<evidence type="ECO:0000256" key="5">
    <source>
        <dbReference type="ARBA" id="ARBA00023163"/>
    </source>
</evidence>
<dbReference type="SMART" id="SM00862">
    <property type="entry name" value="Trans_reg_C"/>
    <property type="match status" value="1"/>
</dbReference>
<evidence type="ECO:0000313" key="8">
    <source>
        <dbReference type="EMBL" id="MEB8340595.1"/>
    </source>
</evidence>
<dbReference type="CDD" id="cd15831">
    <property type="entry name" value="BTAD"/>
    <property type="match status" value="1"/>
</dbReference>
<dbReference type="Gene3D" id="1.10.10.10">
    <property type="entry name" value="Winged helix-like DNA-binding domain superfamily/Winged helix DNA-binding domain"/>
    <property type="match status" value="1"/>
</dbReference>
<proteinExistence type="inferred from homology"/>
<keyword evidence="2" id="KW-0902">Two-component regulatory system</keyword>
<sequence>METLGTGWRDAVRYEVLGPVRALRAGTGLRLGTPAQLALLAVLLLHGGRPVERHELVAALWGERPPGGAHGLLATYAARLRKVLEPDRPRRTSPRVLVTRNTAYGLELGRDDLDLWRFEDTVAEARGARRHRDLDAARSGYERALAVWTGEEALAGVVAPFAEAERRRLGELRLAARLEHAEVLLEFGTSEEPVEVLSPLARAHPHHERLHALLMLALYRGGRTGQALEVYQGIRRALLGEFGVPPGPRLARMHERILAADPWLLPRAAGAPLAPAQLPRDIADFSGRAPELGRLRHLLTARHGAATGPSVLVTGPPDVGKSALAVHAAHQVAPRFPDGQLYAELGGATGSPAEPVDVLGRLLTDLGVPPTELPDGAAHRAARFRTLTARRRLLLLLDDAHDEAQVRQLLPGGPGCAVLVTSRSRLATLPVLPEEIGFTVDEFVKVVEFAPQTR</sequence>
<dbReference type="InterPro" id="IPR001867">
    <property type="entry name" value="OmpR/PhoB-type_DNA-bd"/>
</dbReference>
<dbReference type="InterPro" id="IPR036388">
    <property type="entry name" value="WH-like_DNA-bd_sf"/>
</dbReference>
<feature type="DNA-binding region" description="OmpR/PhoB-type" evidence="6">
    <location>
        <begin position="1"/>
        <end position="108"/>
    </location>
</feature>
<keyword evidence="3" id="KW-0805">Transcription regulation</keyword>
<dbReference type="Gene3D" id="1.25.40.10">
    <property type="entry name" value="Tetratricopeptide repeat domain"/>
    <property type="match status" value="1"/>
</dbReference>
<feature type="non-terminal residue" evidence="8">
    <location>
        <position position="454"/>
    </location>
</feature>
<evidence type="ECO:0000256" key="2">
    <source>
        <dbReference type="ARBA" id="ARBA00023012"/>
    </source>
</evidence>
<evidence type="ECO:0000313" key="9">
    <source>
        <dbReference type="Proteomes" id="UP001354931"/>
    </source>
</evidence>
<evidence type="ECO:0000256" key="1">
    <source>
        <dbReference type="ARBA" id="ARBA00005820"/>
    </source>
</evidence>
<organism evidence="8 9">
    <name type="scientific">Streptomyces endophyticus</name>
    <dbReference type="NCBI Taxonomy" id="714166"/>
    <lineage>
        <taxon>Bacteria</taxon>
        <taxon>Bacillati</taxon>
        <taxon>Actinomycetota</taxon>
        <taxon>Actinomycetes</taxon>
        <taxon>Kitasatosporales</taxon>
        <taxon>Streptomycetaceae</taxon>
        <taxon>Streptomyces</taxon>
    </lineage>
</organism>
<dbReference type="RefSeq" id="WP_326019466.1">
    <property type="nucleotide sequence ID" value="NZ_JAOZYC010000136.1"/>
</dbReference>
<comment type="similarity">
    <text evidence="1">Belongs to the AfsR/DnrI/RedD regulatory family.</text>
</comment>
<dbReference type="PROSITE" id="PS51755">
    <property type="entry name" value="OMPR_PHOB"/>
    <property type="match status" value="1"/>
</dbReference>
<evidence type="ECO:0000256" key="3">
    <source>
        <dbReference type="ARBA" id="ARBA00023015"/>
    </source>
</evidence>
<dbReference type="InterPro" id="IPR011990">
    <property type="entry name" value="TPR-like_helical_dom_sf"/>
</dbReference>
<name>A0ABU6F991_9ACTN</name>
<dbReference type="SUPFAM" id="SSF48452">
    <property type="entry name" value="TPR-like"/>
    <property type="match status" value="1"/>
</dbReference>
<feature type="domain" description="OmpR/PhoB-type" evidence="7">
    <location>
        <begin position="1"/>
        <end position="108"/>
    </location>
</feature>
<keyword evidence="5" id="KW-0804">Transcription</keyword>
<protein>
    <submittedName>
        <fullName evidence="8">Winged helix-turn-helix domain-containing protein</fullName>
    </submittedName>
</protein>
<evidence type="ECO:0000256" key="4">
    <source>
        <dbReference type="ARBA" id="ARBA00023125"/>
    </source>
</evidence>
<keyword evidence="4 6" id="KW-0238">DNA-binding</keyword>
<accession>A0ABU6F991</accession>
<dbReference type="Pfam" id="PF00486">
    <property type="entry name" value="Trans_reg_C"/>
    <property type="match status" value="1"/>
</dbReference>
<keyword evidence="9" id="KW-1185">Reference proteome</keyword>
<dbReference type="Pfam" id="PF03704">
    <property type="entry name" value="BTAD"/>
    <property type="match status" value="1"/>
</dbReference>
<reference evidence="8 9" key="1">
    <citation type="submission" date="2022-10" db="EMBL/GenBank/DDBJ databases">
        <authorList>
            <person name="Xie J."/>
            <person name="Shen N."/>
        </authorList>
    </citation>
    <scope>NUCLEOTIDE SEQUENCE [LARGE SCALE GENOMIC DNA]</scope>
    <source>
        <strain evidence="8 9">YIM65594</strain>
    </source>
</reference>
<dbReference type="SMART" id="SM01043">
    <property type="entry name" value="BTAD"/>
    <property type="match status" value="1"/>
</dbReference>
<dbReference type="SUPFAM" id="SSF52540">
    <property type="entry name" value="P-loop containing nucleoside triphosphate hydrolases"/>
    <property type="match status" value="1"/>
</dbReference>
<dbReference type="InterPro" id="IPR027417">
    <property type="entry name" value="P-loop_NTPase"/>
</dbReference>
<gene>
    <name evidence="8" type="ORF">OKJ99_24165</name>
</gene>
<dbReference type="PANTHER" id="PTHR35807">
    <property type="entry name" value="TRANSCRIPTIONAL REGULATOR REDD-RELATED"/>
    <property type="match status" value="1"/>
</dbReference>
<dbReference type="InterPro" id="IPR005158">
    <property type="entry name" value="BTAD"/>
</dbReference>
<dbReference type="EMBL" id="JAOZYC010000136">
    <property type="protein sequence ID" value="MEB8340595.1"/>
    <property type="molecule type" value="Genomic_DNA"/>
</dbReference>
<dbReference type="InterPro" id="IPR051677">
    <property type="entry name" value="AfsR-DnrI-RedD_regulator"/>
</dbReference>
<evidence type="ECO:0000259" key="7">
    <source>
        <dbReference type="PROSITE" id="PS51755"/>
    </source>
</evidence>
<evidence type="ECO:0000256" key="6">
    <source>
        <dbReference type="PROSITE-ProRule" id="PRU01091"/>
    </source>
</evidence>
<comment type="caution">
    <text evidence="8">The sequence shown here is derived from an EMBL/GenBank/DDBJ whole genome shotgun (WGS) entry which is preliminary data.</text>
</comment>
<dbReference type="SUPFAM" id="SSF46894">
    <property type="entry name" value="C-terminal effector domain of the bipartite response regulators"/>
    <property type="match status" value="1"/>
</dbReference>
<dbReference type="InterPro" id="IPR016032">
    <property type="entry name" value="Sig_transdc_resp-reg_C-effctor"/>
</dbReference>